<comment type="caution">
    <text evidence="5">The sequence shown here is derived from an EMBL/GenBank/DDBJ whole genome shotgun (WGS) entry which is preliminary data.</text>
</comment>
<evidence type="ECO:0000259" key="4">
    <source>
        <dbReference type="SMART" id="SM00306"/>
    </source>
</evidence>
<dbReference type="InterPro" id="IPR006141">
    <property type="entry name" value="Intein_N"/>
</dbReference>
<dbReference type="InterPro" id="IPR050708">
    <property type="entry name" value="T6SS_VgrG/RHS"/>
</dbReference>
<dbReference type="Pfam" id="PF20148">
    <property type="entry name" value="DUF6531"/>
    <property type="match status" value="1"/>
</dbReference>
<evidence type="ECO:0000256" key="1">
    <source>
        <dbReference type="ARBA" id="ARBA00022737"/>
    </source>
</evidence>
<feature type="region of interest" description="Disordered" evidence="2">
    <location>
        <begin position="1354"/>
        <end position="1373"/>
    </location>
</feature>
<dbReference type="Gene3D" id="2.180.10.10">
    <property type="entry name" value="RHS repeat-associated core"/>
    <property type="match status" value="4"/>
</dbReference>
<dbReference type="NCBIfam" id="TIGR03696">
    <property type="entry name" value="Rhs_assc_core"/>
    <property type="match status" value="1"/>
</dbReference>
<dbReference type="SUPFAM" id="SSF51294">
    <property type="entry name" value="Hedgehog/intein (Hint) domain"/>
    <property type="match status" value="1"/>
</dbReference>
<keyword evidence="6" id="KW-1185">Reference proteome</keyword>
<dbReference type="InterPro" id="IPR031325">
    <property type="entry name" value="RHS_repeat"/>
</dbReference>
<dbReference type="NCBIfam" id="TIGR01643">
    <property type="entry name" value="YD_repeat_2x"/>
    <property type="match status" value="10"/>
</dbReference>
<dbReference type="Proteomes" id="UP000482960">
    <property type="component" value="Unassembled WGS sequence"/>
</dbReference>
<dbReference type="Pfam" id="PF05593">
    <property type="entry name" value="RHS_repeat"/>
    <property type="match status" value="6"/>
</dbReference>
<dbReference type="Gene3D" id="2.60.120.380">
    <property type="match status" value="2"/>
</dbReference>
<feature type="chain" id="PRO_5038775485" description="Hint domain-containing protein" evidence="3">
    <location>
        <begin position="22"/>
        <end position="2602"/>
    </location>
</feature>
<evidence type="ECO:0000313" key="6">
    <source>
        <dbReference type="Proteomes" id="UP000482960"/>
    </source>
</evidence>
<dbReference type="NCBIfam" id="TIGR01443">
    <property type="entry name" value="intein_Cterm"/>
    <property type="match status" value="1"/>
</dbReference>
<feature type="region of interest" description="Disordered" evidence="2">
    <location>
        <begin position="1035"/>
        <end position="1054"/>
    </location>
</feature>
<dbReference type="RefSeq" id="WP_173082668.1">
    <property type="nucleotide sequence ID" value="NZ_BAABJB010000067.1"/>
</dbReference>
<dbReference type="InterPro" id="IPR030934">
    <property type="entry name" value="Intein_C"/>
</dbReference>
<dbReference type="SUPFAM" id="SSF69304">
    <property type="entry name" value="Tricorn protease N-terminal domain"/>
    <property type="match status" value="1"/>
</dbReference>
<gene>
    <name evidence="5" type="ORF">Prum_088270</name>
</gene>
<dbReference type="InterPro" id="IPR036844">
    <property type="entry name" value="Hint_dom_sf"/>
</dbReference>
<dbReference type="InterPro" id="IPR056823">
    <property type="entry name" value="TEN-like_YD-shell"/>
</dbReference>
<evidence type="ECO:0000313" key="5">
    <source>
        <dbReference type="EMBL" id="GFJ95185.1"/>
    </source>
</evidence>
<dbReference type="EMBL" id="BLPG01000001">
    <property type="protein sequence ID" value="GFJ95185.1"/>
    <property type="molecule type" value="Genomic_DNA"/>
</dbReference>
<name>A0A6V8LR24_9ACTN</name>
<dbReference type="GO" id="GO:0016539">
    <property type="term" value="P:intein-mediated protein splicing"/>
    <property type="evidence" value="ECO:0007669"/>
    <property type="project" value="InterPro"/>
</dbReference>
<dbReference type="GO" id="GO:0005975">
    <property type="term" value="P:carbohydrate metabolic process"/>
    <property type="evidence" value="ECO:0007669"/>
    <property type="project" value="UniProtKB-ARBA"/>
</dbReference>
<feature type="signal peptide" evidence="3">
    <location>
        <begin position="1"/>
        <end position="21"/>
    </location>
</feature>
<proteinExistence type="predicted"/>
<dbReference type="SMART" id="SM00306">
    <property type="entry name" value="HintN"/>
    <property type="match status" value="1"/>
</dbReference>
<organism evidence="5 6">
    <name type="scientific">Phytohabitans rumicis</name>
    <dbReference type="NCBI Taxonomy" id="1076125"/>
    <lineage>
        <taxon>Bacteria</taxon>
        <taxon>Bacillati</taxon>
        <taxon>Actinomycetota</taxon>
        <taxon>Actinomycetes</taxon>
        <taxon>Micromonosporales</taxon>
        <taxon>Micromonosporaceae</taxon>
    </lineage>
</organism>
<dbReference type="PANTHER" id="PTHR32305">
    <property type="match status" value="1"/>
</dbReference>
<dbReference type="InterPro" id="IPR014756">
    <property type="entry name" value="Ig_E-set"/>
</dbReference>
<dbReference type="Pfam" id="PF01833">
    <property type="entry name" value="TIG"/>
    <property type="match status" value="2"/>
</dbReference>
<dbReference type="PROSITE" id="PS50817">
    <property type="entry name" value="INTEIN_N_TER"/>
    <property type="match status" value="1"/>
</dbReference>
<dbReference type="PROSITE" id="PS50818">
    <property type="entry name" value="INTEIN_C_TER"/>
    <property type="match status" value="1"/>
</dbReference>
<accession>A0A6V8LR24</accession>
<reference evidence="5 6" key="2">
    <citation type="submission" date="2020-03" db="EMBL/GenBank/DDBJ databases">
        <authorList>
            <person name="Ichikawa N."/>
            <person name="Kimura A."/>
            <person name="Kitahashi Y."/>
            <person name="Uohara A."/>
        </authorList>
    </citation>
    <scope>NUCLEOTIDE SEQUENCE [LARGE SCALE GENOMIC DNA]</scope>
    <source>
        <strain evidence="5 6">NBRC 108638</strain>
    </source>
</reference>
<dbReference type="InterPro" id="IPR013783">
    <property type="entry name" value="Ig-like_fold"/>
</dbReference>
<dbReference type="PANTHER" id="PTHR32305:SF15">
    <property type="entry name" value="PROTEIN RHSA-RELATED"/>
    <property type="match status" value="1"/>
</dbReference>
<feature type="domain" description="Hint" evidence="4">
    <location>
        <begin position="2366"/>
        <end position="2460"/>
    </location>
</feature>
<evidence type="ECO:0000256" key="2">
    <source>
        <dbReference type="SAM" id="MobiDB-lite"/>
    </source>
</evidence>
<sequence length="2602" mass="270454">MRTKKTIATFLSVVVIGPVAAVVGEPPAPASAAAPCDAVSYGYDAAGRLAGAADPDGRAVRYGYDAVGNTTAVENLGAPAVSVRALVPAHGPAGTPVTITGGCFSATPAQNEVRFNGEPATVTSASPYRLVATVPAGATTGAVTVSVAGQTATGPEPFTVDSGPAGPSIAAVSPAVVAAGGTLTVTGAGFAAERIHNSVTIGQVAAATQAAAAGSLTVQAPLSASSGRLRVRTPTGRADSTTDVFVAPSPYAATDVVYTGRTAVGTARTVTIGTAGDIGMLLVDLAEGQRVSTTLSAGTFPSCGFAAKLLDPYGRRISEVSCLSTTGYLDSVTARVAGTYTLLITAGGTVTGAVTALFTQVTADVTAATTAGGAPVTLTTTAPGQNAVVTFPGTAGQRVAAMISGTSFNNYDRANAYLRRPDGVVMSRLTCGTGCFFEAAVLPVEGTYSLVYDLTGTNAGPMTAQVYAVPPDVAASTTPGGDPVRVTTVAGQNAVVSFPGTAGQRISVNFTASAYPGFYGAMTAVLRRPDGSTITSAWCNTGCFFDTTALPADGTYTVVVDPATKEIGAITLQVYAVPADPTPVLTPGGDPVAVTLTTPGQNAVLSFAGTAGQRIAVRLEGGAFGGSNNVDAYLRRPDGTTLASKWPCGVECFIDTLALPVDGTYTVLVNPAGPLTGSVQVRVYQVPADLTGTITPGGDPVTVTVAAPGQNAVLSFAATAGQRVSVKFSGGTFNPYYTLDAYLRRPDGSTITSAWCGTTCYFDAATLTVDGTYTLLLNPATYYTGSVTVRMNAVPPDDAATAVVDGPPVTVTATVPGQNMLVSFAGTAGQRVSIRFTGGTFATYYAVEAYLRRPDGSTITSAYCGTTCFFDATVLPVDGTYSLFINAGGENLGSVTVQLYGVPPDAAAATTVNGAAVTVTTTVMGQNAVVSFPGTAGQAVTVRCTAGTYGANHYVTAYLRRPDGTTLASGWCGISGNLATVTLPVAGTYTILVNPDSTNLGSSTVAVTSTTAAAAVTAAAPAVLSAPAVSAQERALQRRPRAAAPPPDRSETWVPDRFNLAGADWRSHRADAQAKTGRPALPAPAGSTGVSGEVLLLNGGPLPGATLHIGRRAVRSDDTGRFLLTGLAAGHHVLVIDGSTANTPGRSFGRYEVGVDVSAGRVQALPYPIWMTRLDTAHAVRIPSPTTKAQTVLTTPLIPGFEVRLPRGSVVTDRQGKPVTELSITPIPVDQPPFPLPHGVQTPAYFTVQPGGAVILPKGAQVVYPNTQGLAPGTRLDFWDYDPQRVPCRPAPVKSYPRKTAARPATAPPACAATGAEAGWYVYGRGTVSADGKQVVPDPGVRVWEFTGAMFNGSGMRPAGEGPDEDGASGGDPVDLGSGLFVETHTDLVVPDVMPISVTRTYRPQDAAMRAFGLGTNFTYGVFLHSQHEYTEVDLVFPDSAKVHYVRTSPGTSWSDAVFGAVDTTGPFRNSTIRWNGNGWDLASADGTTYVFGENAPLQAIRDRNGNQITITRSSGGQSGNITQITSPGGRWIRLSYDSGNRVVQATDSGGRIVRYAYDARGRLTQVTTPGGRATGYGYDASDRMTTITDPRGITYLTNSYDAAGRVQTQALADGSTYQFAYTTDASGAVTKAAVTDPEGVVSETEFDARGRMVAQTLAAGTPLQRRATVARDPSTHQPATITDPYGRVTTYAYDERGNPVEVTERAGTPDARTVRFSYGGWYDQPLTVTDPLGHTTRYTYDPAGNLTAVTDPAGRTSRSGYDGAGQRTTYTDPLGNITTYTYDAGDLVAATDPLGRTLRAHLDAVGRPVAVTDPMGATTSVRYGPDNEVLSATDPLGGTTTYAYDGNGNLVRLVDARGNDSAFTYDAQDRTATAVDALGNTARYAYDRLGRLTGFTDRRGTVAAFGYDALGRTTRARYGVDGATQESTVDYRYDAVDRLSEVDDTSGGLLRYGYDAYDRVVAETGPDGTVGYRYDAADRRVELTVPGQPPVSYAYDDSGLVTSVAQGAATVAWQHDGAGRATRISRPGAVATYAYDAANQLSAIAYTTPDGDGIGDLRYGYDPSGRIEQITGSLAQVTIPASGPSVSYDADNRMTSRGGQALTYDAEGNLTGDGASAYTWNARGQLATADDVTYTYDAVGRRASRTVAGATTRYQYDGTNLVRELTGAGGIARWTGGPDQTLRRGSGADARTPITDHLGSTLALTDPDGQIVTRYGYDPYGAVTASGADDTNTQQYAGREYDADAGLLHNRARDYSPALGRFLSQDPIGLSGGTTNLYNYAYSDPINLSDPDGLCPVCGAVLLAGGAGVLEGFLIAKLTGRKYTWGDAATDFLLGAAFSGLGAGAGALLRRGGGALRRLASAAPCNCFPAGTTVSTEDGAEPIEDVEVGDKVWARDLDTGENRLRTVTGLFQRPAEELLTISTGDATVQVTPQHPFWVPDRGWVAAGELKAGDRLLSRDGTTRAITAISRRTAQVTVYNFEVAGDHNYYVTDGQLLVHNCGGLVKKTVRELLDARPSHTLDPSKGNRLRGLDDDDLLRSFNQPSSGEHVLLRDDGLIGQGHHRINEIIRRAGDPKSSITLDTKVTVDTYIWDKSMFPNLSK</sequence>
<dbReference type="InterPro" id="IPR045351">
    <property type="entry name" value="DUF6531"/>
</dbReference>
<dbReference type="SUPFAM" id="SSF81296">
    <property type="entry name" value="E set domains"/>
    <property type="match status" value="2"/>
</dbReference>
<dbReference type="InterPro" id="IPR022385">
    <property type="entry name" value="Rhs_assc_core"/>
</dbReference>
<dbReference type="InterPro" id="IPR003587">
    <property type="entry name" value="Hint_dom_N"/>
</dbReference>
<dbReference type="CDD" id="cd00081">
    <property type="entry name" value="Hint"/>
    <property type="match status" value="1"/>
</dbReference>
<dbReference type="Gene3D" id="2.60.40.10">
    <property type="entry name" value="Immunoglobulins"/>
    <property type="match status" value="2"/>
</dbReference>
<dbReference type="InterPro" id="IPR006530">
    <property type="entry name" value="YD"/>
</dbReference>
<dbReference type="InterPro" id="IPR002909">
    <property type="entry name" value="IPT_dom"/>
</dbReference>
<dbReference type="Pfam" id="PF07591">
    <property type="entry name" value="PT-HINT"/>
    <property type="match status" value="1"/>
</dbReference>
<reference evidence="5 6" key="1">
    <citation type="submission" date="2020-03" db="EMBL/GenBank/DDBJ databases">
        <title>Whole genome shotgun sequence of Phytohabitans rumicis NBRC 108638.</title>
        <authorList>
            <person name="Komaki H."/>
            <person name="Tamura T."/>
        </authorList>
    </citation>
    <scope>NUCLEOTIDE SEQUENCE [LARGE SCALE GENOMIC DNA]</scope>
    <source>
        <strain evidence="5 6">NBRC 108638</strain>
    </source>
</reference>
<dbReference type="Gene3D" id="2.170.16.10">
    <property type="entry name" value="Hedgehog/Intein (Hint) domain"/>
    <property type="match status" value="1"/>
</dbReference>
<protein>
    <recommendedName>
        <fullName evidence="4">Hint domain-containing protein</fullName>
    </recommendedName>
</protein>
<keyword evidence="1" id="KW-0677">Repeat</keyword>
<dbReference type="Pfam" id="PF25023">
    <property type="entry name" value="TEN_YD-shell"/>
    <property type="match status" value="3"/>
</dbReference>
<evidence type="ECO:0000256" key="3">
    <source>
        <dbReference type="SAM" id="SignalP"/>
    </source>
</evidence>
<keyword evidence="3" id="KW-0732">Signal</keyword>